<feature type="region of interest" description="Disordered" evidence="1">
    <location>
        <begin position="748"/>
        <end position="787"/>
    </location>
</feature>
<feature type="region of interest" description="Disordered" evidence="1">
    <location>
        <begin position="102"/>
        <end position="719"/>
    </location>
</feature>
<feature type="compositionally biased region" description="Basic and acidic residues" evidence="1">
    <location>
        <begin position="602"/>
        <end position="612"/>
    </location>
</feature>
<feature type="region of interest" description="Disordered" evidence="1">
    <location>
        <begin position="1"/>
        <end position="70"/>
    </location>
</feature>
<feature type="compositionally biased region" description="Acidic residues" evidence="1">
    <location>
        <begin position="142"/>
        <end position="153"/>
    </location>
</feature>
<feature type="compositionally biased region" description="Low complexity" evidence="1">
    <location>
        <begin position="548"/>
        <end position="562"/>
    </location>
</feature>
<dbReference type="Proteomes" id="UP001642540">
    <property type="component" value="Unassembled WGS sequence"/>
</dbReference>
<feature type="compositionally biased region" description="Basic and acidic residues" evidence="1">
    <location>
        <begin position="128"/>
        <end position="141"/>
    </location>
</feature>
<feature type="compositionally biased region" description="Basic and acidic residues" evidence="1">
    <location>
        <begin position="653"/>
        <end position="667"/>
    </location>
</feature>
<dbReference type="EMBL" id="CAXLJM020000166">
    <property type="protein sequence ID" value="CAL8147934.1"/>
    <property type="molecule type" value="Genomic_DNA"/>
</dbReference>
<feature type="compositionally biased region" description="Basic and acidic residues" evidence="1">
    <location>
        <begin position="283"/>
        <end position="295"/>
    </location>
</feature>
<protein>
    <submittedName>
        <fullName evidence="2">Uncharacterized protein</fullName>
    </submittedName>
</protein>
<feature type="compositionally biased region" description="Polar residues" evidence="1">
    <location>
        <begin position="536"/>
        <end position="547"/>
    </location>
</feature>
<organism evidence="2 3">
    <name type="scientific">Orchesella dallaii</name>
    <dbReference type="NCBI Taxonomy" id="48710"/>
    <lineage>
        <taxon>Eukaryota</taxon>
        <taxon>Metazoa</taxon>
        <taxon>Ecdysozoa</taxon>
        <taxon>Arthropoda</taxon>
        <taxon>Hexapoda</taxon>
        <taxon>Collembola</taxon>
        <taxon>Entomobryomorpha</taxon>
        <taxon>Entomobryoidea</taxon>
        <taxon>Orchesellidae</taxon>
        <taxon>Orchesellinae</taxon>
        <taxon>Orchesella</taxon>
    </lineage>
</organism>
<name>A0ABP1S9Y3_9HEXA</name>
<feature type="compositionally biased region" description="Basic and acidic residues" evidence="1">
    <location>
        <begin position="678"/>
        <end position="719"/>
    </location>
</feature>
<feature type="compositionally biased region" description="Pro residues" evidence="1">
    <location>
        <begin position="455"/>
        <end position="475"/>
    </location>
</feature>
<feature type="compositionally biased region" description="Acidic residues" evidence="1">
    <location>
        <begin position="13"/>
        <end position="29"/>
    </location>
</feature>
<feature type="compositionally biased region" description="Basic and acidic residues" evidence="1">
    <location>
        <begin position="629"/>
        <end position="644"/>
    </location>
</feature>
<feature type="region of interest" description="Disordered" evidence="1">
    <location>
        <begin position="77"/>
        <end position="96"/>
    </location>
</feature>
<evidence type="ECO:0000313" key="3">
    <source>
        <dbReference type="Proteomes" id="UP001642540"/>
    </source>
</evidence>
<feature type="compositionally biased region" description="Polar residues" evidence="1">
    <location>
        <begin position="773"/>
        <end position="787"/>
    </location>
</feature>
<gene>
    <name evidence="2" type="ORF">ODALV1_LOCUS31277</name>
</gene>
<feature type="compositionally biased region" description="Low complexity" evidence="1">
    <location>
        <begin position="516"/>
        <end position="525"/>
    </location>
</feature>
<feature type="compositionally biased region" description="Pro residues" evidence="1">
    <location>
        <begin position="390"/>
        <end position="399"/>
    </location>
</feature>
<sequence>MASSSEPAMDFLDGSDVDEDNVGDVDQDAENVLLGSDEEESAPQQFSKSPGGGGAFGVKGRRMDRHSEEEEDVLNLVLQGDEGPLDFEPGPSSRVEAKYRLGPKVTEEDNHEVDFDNTAPIDYVGDAADSHDDGYTERKFTEDDDCDDGDDETETRNTRSRFTSERSAQSLSVGNGGGGGGSSVGIPIQTVGNLNKIRPGTPEGRPKHWNHNHNGPRPPGPRHPGRNNRFPHPLRPPLQGDGPHMRPNMMNPQIVQFNEGIFTDFNQPMRHPHARPRQPPPHGRFEPPRNMENPHRHPGPPPHPNNMRPNFAPSNQQRPFFPPPENQIAPRVPGPSNMQQMQQPPPPQPNFNLRGQRPPRFPPHMNHRHPRPPPHMNNQQQHNMQHSERPPFPPRPQRPPFGHGFPPHDPSGMNARMPNAQGYPAPPHHNMPPGFMPQHMHPNQTNQGRYMGAPPGGPPPPDHNNPFYMQPPPVGPNYHQVQEAAPYQQDSQWGGGGAVDNVPSANNPGHSPWYNHQQQQPQQHPMSGQGYGSNVMYEQTPRQNPILMQQQNMGGQPQIQIQVATHQLEVEAPPRSQIPTSIYIKPNSQIHEALSKGQFRPPPREEEQRRYETSSSSHSHSHSQSSSSRHYDDHYHERDRERSSNSRRGSSPSERRRDDDDYYDDRKSYHHERRSRRRYDDERSRSRSPEKKMSRSERSSESYHDHGKDKDVDNKSADKLLEEAKKMGLGEDYVKKLEEQRRLRERILKTKEQRRKQVKVGGSEASSEKDATKTSQPKDAAQKSATSGIVKGGLQKGNIEIEADSTVATGKAGKPKKILRIVRDKSGKIISKKVWWYCFYHFLVLKVNLNCFFSSTFIIN</sequence>
<comment type="caution">
    <text evidence="2">The sequence shown here is derived from an EMBL/GenBank/DDBJ whole genome shotgun (WGS) entry which is preliminary data.</text>
</comment>
<feature type="compositionally biased region" description="Gly residues" evidence="1">
    <location>
        <begin position="174"/>
        <end position="183"/>
    </location>
</feature>
<feature type="compositionally biased region" description="Basic and acidic residues" evidence="1">
    <location>
        <begin position="102"/>
        <end position="114"/>
    </location>
</feature>
<evidence type="ECO:0000256" key="1">
    <source>
        <dbReference type="SAM" id="MobiDB-lite"/>
    </source>
</evidence>
<feature type="compositionally biased region" description="Basic residues" evidence="1">
    <location>
        <begin position="668"/>
        <end position="677"/>
    </location>
</feature>
<reference evidence="2 3" key="1">
    <citation type="submission" date="2024-08" db="EMBL/GenBank/DDBJ databases">
        <authorList>
            <person name="Cucini C."/>
            <person name="Frati F."/>
        </authorList>
    </citation>
    <scope>NUCLEOTIDE SEQUENCE [LARGE SCALE GENOMIC DNA]</scope>
</reference>
<keyword evidence="3" id="KW-1185">Reference proteome</keyword>
<accession>A0ABP1S9Y3</accession>
<feature type="compositionally biased region" description="Low complexity" evidence="1">
    <location>
        <begin position="614"/>
        <end position="628"/>
    </location>
</feature>
<evidence type="ECO:0000313" key="2">
    <source>
        <dbReference type="EMBL" id="CAL8147934.1"/>
    </source>
</evidence>
<proteinExistence type="predicted"/>